<keyword evidence="3" id="KW-1185">Reference proteome</keyword>
<accession>A0A4Q2DD44</accession>
<dbReference type="EMBL" id="SDEE01000404">
    <property type="protein sequence ID" value="RXW16756.1"/>
    <property type="molecule type" value="Genomic_DNA"/>
</dbReference>
<feature type="region of interest" description="Disordered" evidence="1">
    <location>
        <begin position="1"/>
        <end position="122"/>
    </location>
</feature>
<name>A0A4Q2DD44_9AGAR</name>
<feature type="compositionally biased region" description="Polar residues" evidence="1">
    <location>
        <begin position="225"/>
        <end position="240"/>
    </location>
</feature>
<comment type="caution">
    <text evidence="2">The sequence shown here is derived from an EMBL/GenBank/DDBJ whole genome shotgun (WGS) entry which is preliminary data.</text>
</comment>
<feature type="compositionally biased region" description="Low complexity" evidence="1">
    <location>
        <begin position="184"/>
        <end position="195"/>
    </location>
</feature>
<evidence type="ECO:0000313" key="3">
    <source>
        <dbReference type="Proteomes" id="UP000290288"/>
    </source>
</evidence>
<evidence type="ECO:0000313" key="2">
    <source>
        <dbReference type="EMBL" id="RXW16756.1"/>
    </source>
</evidence>
<protein>
    <submittedName>
        <fullName evidence="2">Uncharacterized protein</fullName>
    </submittedName>
</protein>
<feature type="region of interest" description="Disordered" evidence="1">
    <location>
        <begin position="210"/>
        <end position="423"/>
    </location>
</feature>
<feature type="compositionally biased region" description="Basic and acidic residues" evidence="1">
    <location>
        <begin position="213"/>
        <end position="223"/>
    </location>
</feature>
<evidence type="ECO:0000256" key="1">
    <source>
        <dbReference type="SAM" id="MobiDB-lite"/>
    </source>
</evidence>
<feature type="compositionally biased region" description="Low complexity" evidence="1">
    <location>
        <begin position="319"/>
        <end position="337"/>
    </location>
</feature>
<dbReference type="STRING" id="2316362.A0A4Q2DD44"/>
<feature type="compositionally biased region" description="Low complexity" evidence="1">
    <location>
        <begin position="251"/>
        <end position="267"/>
    </location>
</feature>
<feature type="region of interest" description="Disordered" evidence="1">
    <location>
        <begin position="138"/>
        <end position="196"/>
    </location>
</feature>
<feature type="compositionally biased region" description="Pro residues" evidence="1">
    <location>
        <begin position="99"/>
        <end position="113"/>
    </location>
</feature>
<reference evidence="2 3" key="1">
    <citation type="submission" date="2019-01" db="EMBL/GenBank/DDBJ databases">
        <title>Draft genome sequence of Psathyrella aberdarensis IHI B618.</title>
        <authorList>
            <person name="Buettner E."/>
            <person name="Kellner H."/>
        </authorList>
    </citation>
    <scope>NUCLEOTIDE SEQUENCE [LARGE SCALE GENOMIC DNA]</scope>
    <source>
        <strain evidence="2 3">IHI B618</strain>
    </source>
</reference>
<dbReference type="AlphaFoldDB" id="A0A4Q2DD44"/>
<gene>
    <name evidence="2" type="ORF">EST38_g9098</name>
</gene>
<feature type="compositionally biased region" description="Polar residues" evidence="1">
    <location>
        <begin position="338"/>
        <end position="420"/>
    </location>
</feature>
<dbReference type="Proteomes" id="UP000290288">
    <property type="component" value="Unassembled WGS sequence"/>
</dbReference>
<proteinExistence type="predicted"/>
<organism evidence="2 3">
    <name type="scientific">Candolleomyces aberdarensis</name>
    <dbReference type="NCBI Taxonomy" id="2316362"/>
    <lineage>
        <taxon>Eukaryota</taxon>
        <taxon>Fungi</taxon>
        <taxon>Dikarya</taxon>
        <taxon>Basidiomycota</taxon>
        <taxon>Agaricomycotina</taxon>
        <taxon>Agaricomycetes</taxon>
        <taxon>Agaricomycetidae</taxon>
        <taxon>Agaricales</taxon>
        <taxon>Agaricineae</taxon>
        <taxon>Psathyrellaceae</taxon>
        <taxon>Candolleomyces</taxon>
    </lineage>
</organism>
<sequence length="733" mass="79489">MPRRTRSSASTPAAAKEGAGDKQSDTASALPTAAQLAKTKKAPTSTGLSAPKKRGRGRPPHSRMEEDEPEPLPPAKPSRSTKPAASKATKGRSKAKEPVPAPSPMPPGPPASPAPSKKSKMVELADGVWAAMEESDAREMAERAAQGVRRLSDIPEVQAESEGVEEFHLTDISGSTDDDDDGPAETAVTTASTSEIELLRARIAQLEGLQELNKMKPSKDKKQASKSQNNGAKKTPTSFASGLRPSYYGATSTHSTTNKTSKLTSRSESPLRIGGLDDEDIEDTCPITHTPAAQPGSIARNLPRNPKRANQEVSIVADSTSQPQQAQRAQRHASTASPQQRAPTATSSQLRVPATPSSQQRAPATPSSQQRAPATPSSQQRAPTTLFSQQHVPTRFSQQRAPTAPPSQQRARTAPPSQQRAPALQRHETFISIEPTAIKVVVEQPQDKKGKQKKSSQLNANGVRANDLPSFVEVDNKWKEVFLPTLYHTFFLSDETFNAFKSASSEFHDTIQELVNLVYPDDKYTVGMGDPIILMAYNRINGMRSNIASDAMSTIQEFLRKTYSGKPGEAYEWLLWARRLESGPLFFEEPSPFQSTVRRDDPDFIFPSGRLRSPFLLSIVQGALKGINGTMKDRGLVPTGLFSIAMGALERAVHCLKPDATVDSDVLTNFCQTKWGAAIAGYCNGFTGVTAEKWATILSLCQDIALPSEVPSVQEEVRIIQRVNIFNFPSPTK</sequence>
<feature type="compositionally biased region" description="Basic residues" evidence="1">
    <location>
        <begin position="51"/>
        <end position="61"/>
    </location>
</feature>
<dbReference type="OrthoDB" id="3070163at2759"/>